<dbReference type="InterPro" id="IPR015848">
    <property type="entry name" value="PNPase_PH_RNA-bd_bac/org-type"/>
</dbReference>
<feature type="compositionally biased region" description="Basic and acidic residues" evidence="7">
    <location>
        <begin position="711"/>
        <end position="721"/>
    </location>
</feature>
<comment type="function">
    <text evidence="6">Involved in mRNA degradation. Catalyzes the phosphorolysis of single-stranded polyribonucleotides processively in the 3'- to 5'-direction.</text>
</comment>
<dbReference type="Gene3D" id="3.30.230.70">
    <property type="entry name" value="GHMP Kinase, N-terminal domain"/>
    <property type="match status" value="2"/>
</dbReference>
<dbReference type="SUPFAM" id="SSF55666">
    <property type="entry name" value="Ribonuclease PH domain 2-like"/>
    <property type="match status" value="2"/>
</dbReference>
<dbReference type="InterPro" id="IPR001247">
    <property type="entry name" value="ExoRNase_PH_dom1"/>
</dbReference>
<reference evidence="9 10" key="1">
    <citation type="journal article" date="2016" name="Nat. Commun.">
        <title>Thousands of microbial genomes shed light on interconnected biogeochemical processes in an aquifer system.</title>
        <authorList>
            <person name="Anantharaman K."/>
            <person name="Brown C.T."/>
            <person name="Hug L.A."/>
            <person name="Sharon I."/>
            <person name="Castelle C.J."/>
            <person name="Probst A.J."/>
            <person name="Thomas B.C."/>
            <person name="Singh A."/>
            <person name="Wilkins M.J."/>
            <person name="Karaoz U."/>
            <person name="Brodie E.L."/>
            <person name="Williams K.H."/>
            <person name="Hubbard S.S."/>
            <person name="Banfield J.F."/>
        </authorList>
    </citation>
    <scope>NUCLEOTIDE SEQUENCE [LARGE SCALE GENOMIC DNA]</scope>
</reference>
<evidence type="ECO:0000256" key="5">
    <source>
        <dbReference type="ARBA" id="ARBA00022884"/>
    </source>
</evidence>
<feature type="binding site" evidence="6">
    <location>
        <position position="500"/>
    </location>
    <ligand>
        <name>Mg(2+)</name>
        <dbReference type="ChEBI" id="CHEBI:18420"/>
    </ligand>
</feature>
<evidence type="ECO:0000256" key="3">
    <source>
        <dbReference type="ARBA" id="ARBA00022679"/>
    </source>
</evidence>
<keyword evidence="2 6" id="KW-0963">Cytoplasm</keyword>
<evidence type="ECO:0000256" key="6">
    <source>
        <dbReference type="HAMAP-Rule" id="MF_01595"/>
    </source>
</evidence>
<dbReference type="AlphaFoldDB" id="A0A1F4V3B7"/>
<comment type="subcellular location">
    <subcellularLocation>
        <location evidence="6">Cytoplasm</location>
    </subcellularLocation>
</comment>
<dbReference type="InterPro" id="IPR020568">
    <property type="entry name" value="Ribosomal_Su5_D2-typ_SF"/>
</dbReference>
<keyword evidence="5 6" id="KW-0694">RNA-binding</keyword>
<dbReference type="InterPro" id="IPR012162">
    <property type="entry name" value="PNPase"/>
</dbReference>
<comment type="caution">
    <text evidence="9">The sequence shown here is derived from an EMBL/GenBank/DDBJ whole genome shotgun (WGS) entry which is preliminary data.</text>
</comment>
<dbReference type="FunFam" id="2.40.50.140:FF:000189">
    <property type="entry name" value="Polyribonucleotide nucleotidyltransferase, putative"/>
    <property type="match status" value="1"/>
</dbReference>
<dbReference type="EC" id="2.7.7.8" evidence="6"/>
<dbReference type="PANTHER" id="PTHR11252:SF0">
    <property type="entry name" value="POLYRIBONUCLEOTIDE NUCLEOTIDYLTRANSFERASE 1, MITOCHONDRIAL"/>
    <property type="match status" value="1"/>
</dbReference>
<comment type="cofactor">
    <cofactor evidence="6">
        <name>Mg(2+)</name>
        <dbReference type="ChEBI" id="CHEBI:18420"/>
    </cofactor>
</comment>
<dbReference type="SUPFAM" id="SSF46915">
    <property type="entry name" value="Polynucleotide phosphorylase/guanosine pentaphosphate synthase (PNPase/GPSI), domain 3"/>
    <property type="match status" value="1"/>
</dbReference>
<dbReference type="PROSITE" id="PS50084">
    <property type="entry name" value="KH_TYPE_1"/>
    <property type="match status" value="1"/>
</dbReference>
<dbReference type="InterPro" id="IPR003029">
    <property type="entry name" value="S1_domain"/>
</dbReference>
<evidence type="ECO:0000313" key="9">
    <source>
        <dbReference type="EMBL" id="OGC51648.1"/>
    </source>
</evidence>
<evidence type="ECO:0000313" key="10">
    <source>
        <dbReference type="Proteomes" id="UP000178771"/>
    </source>
</evidence>
<comment type="catalytic activity">
    <reaction evidence="6">
        <text>RNA(n+1) + phosphate = RNA(n) + a ribonucleoside 5'-diphosphate</text>
        <dbReference type="Rhea" id="RHEA:22096"/>
        <dbReference type="Rhea" id="RHEA-COMP:14527"/>
        <dbReference type="Rhea" id="RHEA-COMP:17342"/>
        <dbReference type="ChEBI" id="CHEBI:43474"/>
        <dbReference type="ChEBI" id="CHEBI:57930"/>
        <dbReference type="ChEBI" id="CHEBI:140395"/>
        <dbReference type="EC" id="2.7.7.8"/>
    </reaction>
</comment>
<evidence type="ECO:0000259" key="8">
    <source>
        <dbReference type="PROSITE" id="PS50126"/>
    </source>
</evidence>
<dbReference type="InterPro" id="IPR036612">
    <property type="entry name" value="KH_dom_type_1_sf"/>
</dbReference>
<dbReference type="Pfam" id="PF00013">
    <property type="entry name" value="KH_1"/>
    <property type="match status" value="1"/>
</dbReference>
<dbReference type="InterPro" id="IPR012340">
    <property type="entry name" value="NA-bd_OB-fold"/>
</dbReference>
<dbReference type="Pfam" id="PF01138">
    <property type="entry name" value="RNase_PH"/>
    <property type="match status" value="2"/>
</dbReference>
<dbReference type="PROSITE" id="PS50126">
    <property type="entry name" value="S1"/>
    <property type="match status" value="1"/>
</dbReference>
<dbReference type="CDD" id="cd11364">
    <property type="entry name" value="RNase_PH_PNPase_2"/>
    <property type="match status" value="1"/>
</dbReference>
<dbReference type="Pfam" id="PF03726">
    <property type="entry name" value="PNPase"/>
    <property type="match status" value="1"/>
</dbReference>
<dbReference type="SMART" id="SM00322">
    <property type="entry name" value="KH"/>
    <property type="match status" value="1"/>
</dbReference>
<dbReference type="EMBL" id="MEVH01000016">
    <property type="protein sequence ID" value="OGC51648.1"/>
    <property type="molecule type" value="Genomic_DNA"/>
</dbReference>
<dbReference type="CDD" id="cd02393">
    <property type="entry name" value="KH-I_PNPase"/>
    <property type="match status" value="1"/>
</dbReference>
<feature type="domain" description="S1 motif" evidence="8">
    <location>
        <begin position="639"/>
        <end position="706"/>
    </location>
</feature>
<evidence type="ECO:0000256" key="1">
    <source>
        <dbReference type="ARBA" id="ARBA00007404"/>
    </source>
</evidence>
<dbReference type="NCBIfam" id="TIGR03591">
    <property type="entry name" value="polynuc_phos"/>
    <property type="match status" value="1"/>
</dbReference>
<keyword evidence="4 6" id="KW-0548">Nucleotidyltransferase</keyword>
<dbReference type="Proteomes" id="UP000178771">
    <property type="component" value="Unassembled WGS sequence"/>
</dbReference>
<dbReference type="InterPro" id="IPR036345">
    <property type="entry name" value="ExoRNase_PH_dom2_sf"/>
</dbReference>
<proteinExistence type="inferred from homology"/>
<dbReference type="InterPro" id="IPR036456">
    <property type="entry name" value="PNPase_PH_RNA-bd_sf"/>
</dbReference>
<evidence type="ECO:0000256" key="7">
    <source>
        <dbReference type="SAM" id="MobiDB-lite"/>
    </source>
</evidence>
<comment type="similarity">
    <text evidence="1 6">Belongs to the polyribonucleotide nucleotidyltransferase family.</text>
</comment>
<name>A0A1F4V3B7_UNCKA</name>
<dbReference type="SMART" id="SM00316">
    <property type="entry name" value="S1"/>
    <property type="match status" value="1"/>
</dbReference>
<dbReference type="InterPro" id="IPR004087">
    <property type="entry name" value="KH_dom"/>
</dbReference>
<dbReference type="Pfam" id="PF00575">
    <property type="entry name" value="S1"/>
    <property type="match status" value="1"/>
</dbReference>
<dbReference type="GO" id="GO:0006396">
    <property type="term" value="P:RNA processing"/>
    <property type="evidence" value="ECO:0007669"/>
    <property type="project" value="InterPro"/>
</dbReference>
<dbReference type="PANTHER" id="PTHR11252">
    <property type="entry name" value="POLYRIBONUCLEOTIDE NUCLEOTIDYLTRANSFERASE"/>
    <property type="match status" value="1"/>
</dbReference>
<feature type="region of interest" description="Disordered" evidence="7">
    <location>
        <begin position="711"/>
        <end position="753"/>
    </location>
</feature>
<keyword evidence="6" id="KW-0460">Magnesium</keyword>
<dbReference type="SUPFAM" id="SSF54791">
    <property type="entry name" value="Eukaryotic type KH-domain (KH-domain type I)"/>
    <property type="match status" value="1"/>
</dbReference>
<keyword evidence="3 6" id="KW-0808">Transferase</keyword>
<dbReference type="SUPFAM" id="SSF50249">
    <property type="entry name" value="Nucleic acid-binding proteins"/>
    <property type="match status" value="1"/>
</dbReference>
<dbReference type="STRING" id="1802624.A2982_02105"/>
<feature type="compositionally biased region" description="Low complexity" evidence="7">
    <location>
        <begin position="722"/>
        <end position="738"/>
    </location>
</feature>
<organism evidence="9 10">
    <name type="scientific">candidate division WWE3 bacterium RIFCSPLOWO2_01_FULL_39_13</name>
    <dbReference type="NCBI Taxonomy" id="1802624"/>
    <lineage>
        <taxon>Bacteria</taxon>
        <taxon>Katanobacteria</taxon>
    </lineage>
</organism>
<keyword evidence="6" id="KW-0479">Metal-binding</keyword>
<dbReference type="NCBIfam" id="NF008805">
    <property type="entry name" value="PRK11824.1"/>
    <property type="match status" value="1"/>
</dbReference>
<dbReference type="SUPFAM" id="SSF54211">
    <property type="entry name" value="Ribosomal protein S5 domain 2-like"/>
    <property type="match status" value="2"/>
</dbReference>
<dbReference type="GO" id="GO:0000175">
    <property type="term" value="F:3'-5'-RNA exonuclease activity"/>
    <property type="evidence" value="ECO:0007669"/>
    <property type="project" value="TreeGrafter"/>
</dbReference>
<dbReference type="InterPro" id="IPR004088">
    <property type="entry name" value="KH_dom_type_1"/>
</dbReference>
<accession>A0A1F4V3B7</accession>
<evidence type="ECO:0000256" key="4">
    <source>
        <dbReference type="ARBA" id="ARBA00022695"/>
    </source>
</evidence>
<dbReference type="Gene3D" id="2.40.50.140">
    <property type="entry name" value="Nucleic acid-binding proteins"/>
    <property type="match status" value="1"/>
</dbReference>
<dbReference type="GO" id="GO:0000287">
    <property type="term" value="F:magnesium ion binding"/>
    <property type="evidence" value="ECO:0007669"/>
    <property type="project" value="UniProtKB-UniRule"/>
</dbReference>
<dbReference type="PIRSF" id="PIRSF005499">
    <property type="entry name" value="PNPase"/>
    <property type="match status" value="1"/>
</dbReference>
<sequence length="753" mass="82491">MSQEKNDKPFVKTESEFKGSKISLETGKLAIQAGSSVLAKLGDTTVLVTVVSTPTIEETDGFPLRVEYEERFYAGGLIGGSRFTRREGKPSDEAIVSGRLIDHAIRPLFSKDFGNDTQIVVTVLSIDQKHSPVLLGFIATSAAFSLSGLPFDGSIVPLRIHKVNGAIETTLDKENEDSEMDLLVSYLEGGSKVQAIEARGNVVNEEEVLNAVKMGAEESKPLFAFLKDFAEKSGAVPKEYPKAWLTKDLISKFAKESLPVLQKVRADMKEFDRSKWNEAVEKLISDLVEKYNDEYSEFELKLIVGEVEKDMVRDMVLNKKTRFDGRKFDEIRPLSAEVSVLPRVHGSGLFNRGLTQALTVVTLASGAQKLLVQEMDGEKDKRYMHHYNFPPFSTGEVGRIGGANRRAIGHGMLAEKAIVPVLPTEEEFPYAIRVVSEILSSNGSTSMASVCGSSLALMDAGVPIKNHVAGIGVGLFVDPKKENPTIEDFTILTDISGIEDFAGYMDFKMAGTKDGMTAVQMELKVQGIPVDLLDQIFSASITARMKVLDVLNGSISVHRPELSQYAPKIDFIKIDKKYIGQVIGSGGATIKGIMEETSTEIDIDEKEDHAIVSVSGHSDEDIKNAKDRILALVTPVEIGDIFEGTVTRVEGYGAFVEIGPKKEGLVHISEFSYNFMENLDGVVKVGDKMKVKVIGLDNGKISLSKKALDEKPEGYVERERPSSGFNRNSGNRGNFRSGGRSGGFDSRRGRSRY</sequence>
<dbReference type="Gene3D" id="3.30.1370.10">
    <property type="entry name" value="K Homology domain, type 1"/>
    <property type="match status" value="1"/>
</dbReference>
<dbReference type="GO" id="GO:0004654">
    <property type="term" value="F:polyribonucleotide nucleotidyltransferase activity"/>
    <property type="evidence" value="ECO:0007669"/>
    <property type="project" value="UniProtKB-UniRule"/>
</dbReference>
<feature type="binding site" evidence="6">
    <location>
        <position position="506"/>
    </location>
    <ligand>
        <name>Mg(2+)</name>
        <dbReference type="ChEBI" id="CHEBI:18420"/>
    </ligand>
</feature>
<evidence type="ECO:0000256" key="2">
    <source>
        <dbReference type="ARBA" id="ARBA00022490"/>
    </source>
</evidence>
<dbReference type="GO" id="GO:0003723">
    <property type="term" value="F:RNA binding"/>
    <property type="evidence" value="ECO:0007669"/>
    <property type="project" value="UniProtKB-UniRule"/>
</dbReference>
<protein>
    <recommendedName>
        <fullName evidence="6">Polyribonucleotide nucleotidyltransferase</fullName>
        <ecNumber evidence="6">2.7.7.8</ecNumber>
    </recommendedName>
    <alternativeName>
        <fullName evidence="6">Polynucleotide phosphorylase</fullName>
        <shortName evidence="6">PNPase</shortName>
    </alternativeName>
</protein>
<dbReference type="FunFam" id="3.30.1370.10:FF:000001">
    <property type="entry name" value="Polyribonucleotide nucleotidyltransferase"/>
    <property type="match status" value="1"/>
</dbReference>
<dbReference type="InterPro" id="IPR027408">
    <property type="entry name" value="PNPase/RNase_PH_dom_sf"/>
</dbReference>
<dbReference type="HAMAP" id="MF_01595">
    <property type="entry name" value="PNPase"/>
    <property type="match status" value="1"/>
</dbReference>
<dbReference type="GO" id="GO:0006402">
    <property type="term" value="P:mRNA catabolic process"/>
    <property type="evidence" value="ECO:0007669"/>
    <property type="project" value="UniProtKB-UniRule"/>
</dbReference>
<gene>
    <name evidence="6" type="primary">pnp</name>
    <name evidence="9" type="ORF">A2982_02105</name>
</gene>
<dbReference type="GO" id="GO:0005829">
    <property type="term" value="C:cytosol"/>
    <property type="evidence" value="ECO:0007669"/>
    <property type="project" value="TreeGrafter"/>
</dbReference>